<gene>
    <name evidence="2" type="ORF">STAS_28967</name>
</gene>
<dbReference type="GO" id="GO:0005675">
    <property type="term" value="C:transcription factor TFIIH holo complex"/>
    <property type="evidence" value="ECO:0007669"/>
    <property type="project" value="TreeGrafter"/>
</dbReference>
<dbReference type="GO" id="GO:0006281">
    <property type="term" value="P:DNA repair"/>
    <property type="evidence" value="ECO:0007669"/>
    <property type="project" value="TreeGrafter"/>
</dbReference>
<dbReference type="InterPro" id="IPR015877">
    <property type="entry name" value="MAT1_centre"/>
</dbReference>
<dbReference type="PANTHER" id="PTHR12683:SF13">
    <property type="entry name" value="CDK-ACTIVATING KINASE ASSEMBLY FACTOR MAT1"/>
    <property type="match status" value="1"/>
</dbReference>
<keyword evidence="3" id="KW-1185">Reference proteome</keyword>
<accession>A0A5A7R2E5</accession>
<dbReference type="AlphaFoldDB" id="A0A5A7R2E5"/>
<protein>
    <submittedName>
        <fullName evidence="2">CDK-activating kinase assembly factor MAT1</fullName>
    </submittedName>
</protein>
<dbReference type="GO" id="GO:0016301">
    <property type="term" value="F:kinase activity"/>
    <property type="evidence" value="ECO:0007669"/>
    <property type="project" value="UniProtKB-KW"/>
</dbReference>
<dbReference type="OrthoDB" id="5963at2759"/>
<feature type="domain" description="MAT1 centre" evidence="1">
    <location>
        <begin position="42"/>
        <end position="104"/>
    </location>
</feature>
<name>A0A5A7R2E5_STRAF</name>
<evidence type="ECO:0000313" key="3">
    <source>
        <dbReference type="Proteomes" id="UP000325081"/>
    </source>
</evidence>
<dbReference type="GO" id="GO:0006357">
    <property type="term" value="P:regulation of transcription by RNA polymerase II"/>
    <property type="evidence" value="ECO:0007669"/>
    <property type="project" value="TreeGrafter"/>
</dbReference>
<sequence>MNFGLSTLFHEVSHSTPLRSPITAGSALMNPNSRILALKSYKREEDFMSLREYNDYLEEVEDMVVNLVDGIDIPAIETKIVEYQRENACQIMNAQALKDEEYAAAFAASKSELPQTGVDIRETRWDVELETTREGDPTSFYGGSGDEGYGSRSMTPIQAIGHYPCSRTTDLGWTHEDQGVKEIFTDDRRCQEALPLSYRDSGAQGDPQLLTAVSDFDQIRPTLFTSYGIGPDISESVKQISLSSLSIISCPVKILQALKTKGAEATQMDRTALSTCGGGEAGGVRVADAANDDE</sequence>
<comment type="caution">
    <text evidence="2">The sequence shown here is derived from an EMBL/GenBank/DDBJ whole genome shotgun (WGS) entry which is preliminary data.</text>
</comment>
<proteinExistence type="predicted"/>
<dbReference type="EMBL" id="BKCP01009737">
    <property type="protein sequence ID" value="GER51578.1"/>
    <property type="molecule type" value="Genomic_DNA"/>
</dbReference>
<organism evidence="2 3">
    <name type="scientific">Striga asiatica</name>
    <name type="common">Asiatic witchweed</name>
    <name type="synonym">Buchnera asiatica</name>
    <dbReference type="NCBI Taxonomy" id="4170"/>
    <lineage>
        <taxon>Eukaryota</taxon>
        <taxon>Viridiplantae</taxon>
        <taxon>Streptophyta</taxon>
        <taxon>Embryophyta</taxon>
        <taxon>Tracheophyta</taxon>
        <taxon>Spermatophyta</taxon>
        <taxon>Magnoliopsida</taxon>
        <taxon>eudicotyledons</taxon>
        <taxon>Gunneridae</taxon>
        <taxon>Pentapetalae</taxon>
        <taxon>asterids</taxon>
        <taxon>lamiids</taxon>
        <taxon>Lamiales</taxon>
        <taxon>Orobanchaceae</taxon>
        <taxon>Buchnereae</taxon>
        <taxon>Striga</taxon>
    </lineage>
</organism>
<dbReference type="PANTHER" id="PTHR12683">
    <property type="entry name" value="CDK-ACTIVATING KINASE ASSEMBLY FACTOR MAT1"/>
    <property type="match status" value="1"/>
</dbReference>
<dbReference type="Pfam" id="PF06391">
    <property type="entry name" value="MAT1"/>
    <property type="match status" value="1"/>
</dbReference>
<keyword evidence="2" id="KW-0418">Kinase</keyword>
<keyword evidence="2" id="KW-0808">Transferase</keyword>
<dbReference type="Proteomes" id="UP000325081">
    <property type="component" value="Unassembled WGS sequence"/>
</dbReference>
<evidence type="ECO:0000313" key="2">
    <source>
        <dbReference type="EMBL" id="GER51578.1"/>
    </source>
</evidence>
<reference evidence="3" key="1">
    <citation type="journal article" date="2019" name="Curr. Biol.">
        <title>Genome Sequence of Striga asiatica Provides Insight into the Evolution of Plant Parasitism.</title>
        <authorList>
            <person name="Yoshida S."/>
            <person name="Kim S."/>
            <person name="Wafula E.K."/>
            <person name="Tanskanen J."/>
            <person name="Kim Y.M."/>
            <person name="Honaas L."/>
            <person name="Yang Z."/>
            <person name="Spallek T."/>
            <person name="Conn C.E."/>
            <person name="Ichihashi Y."/>
            <person name="Cheong K."/>
            <person name="Cui S."/>
            <person name="Der J.P."/>
            <person name="Gundlach H."/>
            <person name="Jiao Y."/>
            <person name="Hori C."/>
            <person name="Ishida J.K."/>
            <person name="Kasahara H."/>
            <person name="Kiba T."/>
            <person name="Kim M.S."/>
            <person name="Koo N."/>
            <person name="Laohavisit A."/>
            <person name="Lee Y.H."/>
            <person name="Lumba S."/>
            <person name="McCourt P."/>
            <person name="Mortimer J.C."/>
            <person name="Mutuku J.M."/>
            <person name="Nomura T."/>
            <person name="Sasaki-Sekimoto Y."/>
            <person name="Seto Y."/>
            <person name="Wang Y."/>
            <person name="Wakatake T."/>
            <person name="Sakakibara H."/>
            <person name="Demura T."/>
            <person name="Yamaguchi S."/>
            <person name="Yoneyama K."/>
            <person name="Manabe R.I."/>
            <person name="Nelson D.C."/>
            <person name="Schulman A.H."/>
            <person name="Timko M.P."/>
            <person name="dePamphilis C.W."/>
            <person name="Choi D."/>
            <person name="Shirasu K."/>
        </authorList>
    </citation>
    <scope>NUCLEOTIDE SEQUENCE [LARGE SCALE GENOMIC DNA]</scope>
    <source>
        <strain evidence="3">cv. UVA1</strain>
    </source>
</reference>
<evidence type="ECO:0000259" key="1">
    <source>
        <dbReference type="Pfam" id="PF06391"/>
    </source>
</evidence>